<dbReference type="EMBL" id="DS113344">
    <property type="protein sequence ID" value="EAY10104.1"/>
    <property type="molecule type" value="Genomic_DNA"/>
</dbReference>
<feature type="coiled-coil region" evidence="1">
    <location>
        <begin position="7"/>
        <end position="34"/>
    </location>
</feature>
<name>A2EB58_TRIV3</name>
<dbReference type="VEuPathDB" id="TrichDB:TVAG_274670"/>
<evidence type="ECO:0000256" key="1">
    <source>
        <dbReference type="SAM" id="Coils"/>
    </source>
</evidence>
<reference evidence="2" key="2">
    <citation type="journal article" date="2007" name="Science">
        <title>Draft genome sequence of the sexually transmitted pathogen Trichomonas vaginalis.</title>
        <authorList>
            <person name="Carlton J.M."/>
            <person name="Hirt R.P."/>
            <person name="Silva J.C."/>
            <person name="Delcher A.L."/>
            <person name="Schatz M."/>
            <person name="Zhao Q."/>
            <person name="Wortman J.R."/>
            <person name="Bidwell S.L."/>
            <person name="Alsmark U.C.M."/>
            <person name="Besteiro S."/>
            <person name="Sicheritz-Ponten T."/>
            <person name="Noel C.J."/>
            <person name="Dacks J.B."/>
            <person name="Foster P.G."/>
            <person name="Simillion C."/>
            <person name="Van de Peer Y."/>
            <person name="Miranda-Saavedra D."/>
            <person name="Barton G.J."/>
            <person name="Westrop G.D."/>
            <person name="Mueller S."/>
            <person name="Dessi D."/>
            <person name="Fiori P.L."/>
            <person name="Ren Q."/>
            <person name="Paulsen I."/>
            <person name="Zhang H."/>
            <person name="Bastida-Corcuera F.D."/>
            <person name="Simoes-Barbosa A."/>
            <person name="Brown M.T."/>
            <person name="Hayes R.D."/>
            <person name="Mukherjee M."/>
            <person name="Okumura C.Y."/>
            <person name="Schneider R."/>
            <person name="Smith A.J."/>
            <person name="Vanacova S."/>
            <person name="Villalvazo M."/>
            <person name="Haas B.J."/>
            <person name="Pertea M."/>
            <person name="Feldblyum T.V."/>
            <person name="Utterback T.R."/>
            <person name="Shu C.L."/>
            <person name="Osoegawa K."/>
            <person name="de Jong P.J."/>
            <person name="Hrdy I."/>
            <person name="Horvathova L."/>
            <person name="Zubacova Z."/>
            <person name="Dolezal P."/>
            <person name="Malik S.B."/>
            <person name="Logsdon J.M. Jr."/>
            <person name="Henze K."/>
            <person name="Gupta A."/>
            <person name="Wang C.C."/>
            <person name="Dunne R.L."/>
            <person name="Upcroft J.A."/>
            <person name="Upcroft P."/>
            <person name="White O."/>
            <person name="Salzberg S.L."/>
            <person name="Tang P."/>
            <person name="Chiu C.-H."/>
            <person name="Lee Y.-S."/>
            <person name="Embley T.M."/>
            <person name="Coombs G.H."/>
            <person name="Mottram J.C."/>
            <person name="Tachezy J."/>
            <person name="Fraser-Liggett C.M."/>
            <person name="Johnson P.J."/>
        </authorList>
    </citation>
    <scope>NUCLEOTIDE SEQUENCE [LARGE SCALE GENOMIC DNA]</scope>
    <source>
        <strain evidence="2">G3</strain>
    </source>
</reference>
<reference evidence="2" key="1">
    <citation type="submission" date="2006-10" db="EMBL/GenBank/DDBJ databases">
        <authorList>
            <person name="Amadeo P."/>
            <person name="Zhao Q."/>
            <person name="Wortman J."/>
            <person name="Fraser-Liggett C."/>
            <person name="Carlton J."/>
        </authorList>
    </citation>
    <scope>NUCLEOTIDE SEQUENCE</scope>
    <source>
        <strain evidence="2">G3</strain>
    </source>
</reference>
<dbReference type="SMR" id="A2EB58"/>
<gene>
    <name evidence="2" type="ORF">TVAG_274670</name>
</gene>
<proteinExistence type="predicted"/>
<feature type="coiled-coil region" evidence="1">
    <location>
        <begin position="81"/>
        <end position="112"/>
    </location>
</feature>
<organism evidence="2 3">
    <name type="scientific">Trichomonas vaginalis (strain ATCC PRA-98 / G3)</name>
    <dbReference type="NCBI Taxonomy" id="412133"/>
    <lineage>
        <taxon>Eukaryota</taxon>
        <taxon>Metamonada</taxon>
        <taxon>Parabasalia</taxon>
        <taxon>Trichomonadida</taxon>
        <taxon>Trichomonadidae</taxon>
        <taxon>Trichomonas</taxon>
    </lineage>
</organism>
<dbReference type="Proteomes" id="UP000001542">
    <property type="component" value="Unassembled WGS sequence"/>
</dbReference>
<dbReference type="VEuPathDB" id="TrichDB:TVAGG3_0354330"/>
<dbReference type="KEGG" id="tva:4768035"/>
<evidence type="ECO:0000313" key="2">
    <source>
        <dbReference type="EMBL" id="EAY10104.1"/>
    </source>
</evidence>
<protein>
    <submittedName>
        <fullName evidence="2">Uncharacterized protein</fullName>
    </submittedName>
</protein>
<dbReference type="AlphaFoldDB" id="A2EB58"/>
<dbReference type="RefSeq" id="XP_001322327.1">
    <property type="nucleotide sequence ID" value="XM_001322292.1"/>
</dbReference>
<dbReference type="InParanoid" id="A2EB58"/>
<keyword evidence="1" id="KW-0175">Coiled coil</keyword>
<evidence type="ECO:0000313" key="3">
    <source>
        <dbReference type="Proteomes" id="UP000001542"/>
    </source>
</evidence>
<accession>A2EB58</accession>
<sequence>MKKGAKIKRLKKQRREANEQLDFERAQMIDEEIKKYYIKKYRPDFSDVIRIQRQKDKIKLKSIGESSRLEEESKAIQLHYRDLLNELKERQLQEIQQLKEERKQTLKREKDRPIPLARERLKKAILIGKTGDYELAKKIREEAISITEQELPIRLEACKETYRRLEEKMNRRHNREVCSLLQKMLNDSQQVSMKSLKRQNQLLASMRNQTIKEQESYWKATKGFRYIPTY</sequence>
<keyword evidence="3" id="KW-1185">Reference proteome</keyword>